<keyword evidence="3" id="KW-1185">Reference proteome</keyword>
<accession>A0A3P6Q0F9</accession>
<feature type="domain" description="Reverse transcriptase" evidence="1">
    <location>
        <begin position="5"/>
        <end position="157"/>
    </location>
</feature>
<dbReference type="OrthoDB" id="10062389at2759"/>
<reference evidence="2 3" key="1">
    <citation type="submission" date="2018-11" db="EMBL/GenBank/DDBJ databases">
        <authorList>
            <consortium name="Pathogen Informatics"/>
        </authorList>
    </citation>
    <scope>NUCLEOTIDE SEQUENCE [LARGE SCALE GENOMIC DNA]</scope>
</reference>
<dbReference type="Pfam" id="PF00078">
    <property type="entry name" value="RVT_1"/>
    <property type="match status" value="1"/>
</dbReference>
<name>A0A3P6Q0F9_DIBLA</name>
<evidence type="ECO:0000313" key="3">
    <source>
        <dbReference type="Proteomes" id="UP000281553"/>
    </source>
</evidence>
<protein>
    <recommendedName>
        <fullName evidence="1">Reverse transcriptase domain-containing protein</fullName>
    </recommendedName>
</protein>
<evidence type="ECO:0000259" key="1">
    <source>
        <dbReference type="Pfam" id="PF00078"/>
    </source>
</evidence>
<dbReference type="EMBL" id="UYRU01004685">
    <property type="protein sequence ID" value="VDK37780.1"/>
    <property type="molecule type" value="Genomic_DNA"/>
</dbReference>
<evidence type="ECO:0000313" key="2">
    <source>
        <dbReference type="EMBL" id="VDK37780.1"/>
    </source>
</evidence>
<dbReference type="AlphaFoldDB" id="A0A3P6Q0F9"/>
<dbReference type="PANTHER" id="PTHR33332">
    <property type="entry name" value="REVERSE TRANSCRIPTASE DOMAIN-CONTAINING PROTEIN"/>
    <property type="match status" value="1"/>
</dbReference>
<organism evidence="2 3">
    <name type="scientific">Dibothriocephalus latus</name>
    <name type="common">Fish tapeworm</name>
    <name type="synonym">Diphyllobothrium latum</name>
    <dbReference type="NCBI Taxonomy" id="60516"/>
    <lineage>
        <taxon>Eukaryota</taxon>
        <taxon>Metazoa</taxon>
        <taxon>Spiralia</taxon>
        <taxon>Lophotrochozoa</taxon>
        <taxon>Platyhelminthes</taxon>
        <taxon>Cestoda</taxon>
        <taxon>Eucestoda</taxon>
        <taxon>Diphyllobothriidea</taxon>
        <taxon>Diphyllobothriidae</taxon>
        <taxon>Dibothriocephalus</taxon>
    </lineage>
</organism>
<sequence length="190" mass="21680">MMRQLTENNRLIAVQPGFLEKRSCDTCQLSFFEYVLQSRDNGFALYTVCFDFTKAFNRVDHNLLLLKLASFGIGKKLLNSISSYLDARTKRVRVSNVIFNPTHVTSDVLRPLLFCLFVNDVPDCFQNGRSLMYADDLEVAYQYEPADFNIVLELIKRIFRPLPSGAAHDASPFHGTNVPSWFLATIISLK</sequence>
<dbReference type="InterPro" id="IPR000477">
    <property type="entry name" value="RT_dom"/>
</dbReference>
<gene>
    <name evidence="2" type="ORF">DILT_LOCUS898</name>
</gene>
<dbReference type="Proteomes" id="UP000281553">
    <property type="component" value="Unassembled WGS sequence"/>
</dbReference>
<proteinExistence type="predicted"/>